<evidence type="ECO:0000313" key="2">
    <source>
        <dbReference type="Proteomes" id="UP001172645"/>
    </source>
</evidence>
<proteinExistence type="predicted"/>
<dbReference type="EMBL" id="JARFYM010000017">
    <property type="protein sequence ID" value="MDL2401282.1"/>
    <property type="molecule type" value="Genomic_DNA"/>
</dbReference>
<protein>
    <submittedName>
        <fullName evidence="1">Uncharacterized protein</fullName>
    </submittedName>
</protein>
<evidence type="ECO:0000313" key="1">
    <source>
        <dbReference type="EMBL" id="MDL2401282.1"/>
    </source>
</evidence>
<name>A0ABT7JZD7_9HYPH</name>
<sequence length="81" mass="8678">MVHETLRCLRGWLAGYRETGVTMDGEAVSALIKLTLFYDAQFTILQSRLAGAAVPIEPGGNVVDLRPYLAKGSGAQIGDAR</sequence>
<gene>
    <name evidence="1" type="ORF">PY649_20455</name>
</gene>
<reference evidence="1" key="1">
    <citation type="submission" date="2023-06" db="EMBL/GenBank/DDBJ databases">
        <title>Phylogenetic Diversity of Rhizobium strains.</title>
        <authorList>
            <person name="Moura F.T."/>
            <person name="Helene L.C.F."/>
            <person name="Hungria M."/>
        </authorList>
    </citation>
    <scope>NUCLEOTIDE SEQUENCE</scope>
    <source>
        <strain evidence="1">CCGE526</strain>
    </source>
</reference>
<keyword evidence="2" id="KW-1185">Reference proteome</keyword>
<accession>A0ABT7JZD7</accession>
<comment type="caution">
    <text evidence="1">The sequence shown here is derived from an EMBL/GenBank/DDBJ whole genome shotgun (WGS) entry which is preliminary data.</text>
</comment>
<organism evidence="1 2">
    <name type="scientific">Rhizobium mayense</name>
    <dbReference type="NCBI Taxonomy" id="1312184"/>
    <lineage>
        <taxon>Bacteria</taxon>
        <taxon>Pseudomonadati</taxon>
        <taxon>Pseudomonadota</taxon>
        <taxon>Alphaproteobacteria</taxon>
        <taxon>Hyphomicrobiales</taxon>
        <taxon>Rhizobiaceae</taxon>
        <taxon>Rhizobium/Agrobacterium group</taxon>
        <taxon>Rhizobium</taxon>
    </lineage>
</organism>
<dbReference type="Proteomes" id="UP001172645">
    <property type="component" value="Unassembled WGS sequence"/>
</dbReference>